<protein>
    <submittedName>
        <fullName evidence="2">Uncharacterized protein</fullName>
    </submittedName>
</protein>
<sequence length="50" mass="5477">MHRAQQRHTSSHSLTRLKSSRMCSPCSTSHPVSTTTTSRSSSLLSMSEKG</sequence>
<feature type="region of interest" description="Disordered" evidence="1">
    <location>
        <begin position="1"/>
        <end position="50"/>
    </location>
</feature>
<proteinExistence type="predicted"/>
<evidence type="ECO:0000313" key="2">
    <source>
        <dbReference type="EMBL" id="JAH30994.1"/>
    </source>
</evidence>
<evidence type="ECO:0000256" key="1">
    <source>
        <dbReference type="SAM" id="MobiDB-lite"/>
    </source>
</evidence>
<organism evidence="2">
    <name type="scientific">Anguilla anguilla</name>
    <name type="common">European freshwater eel</name>
    <name type="synonym">Muraena anguilla</name>
    <dbReference type="NCBI Taxonomy" id="7936"/>
    <lineage>
        <taxon>Eukaryota</taxon>
        <taxon>Metazoa</taxon>
        <taxon>Chordata</taxon>
        <taxon>Craniata</taxon>
        <taxon>Vertebrata</taxon>
        <taxon>Euteleostomi</taxon>
        <taxon>Actinopterygii</taxon>
        <taxon>Neopterygii</taxon>
        <taxon>Teleostei</taxon>
        <taxon>Anguilliformes</taxon>
        <taxon>Anguillidae</taxon>
        <taxon>Anguilla</taxon>
    </lineage>
</organism>
<reference evidence="2" key="1">
    <citation type="submission" date="2014-11" db="EMBL/GenBank/DDBJ databases">
        <authorList>
            <person name="Amaro Gonzalez C."/>
        </authorList>
    </citation>
    <scope>NUCLEOTIDE SEQUENCE</scope>
</reference>
<feature type="compositionally biased region" description="Low complexity" evidence="1">
    <location>
        <begin position="24"/>
        <end position="50"/>
    </location>
</feature>
<accession>A0A0E9RPG2</accession>
<name>A0A0E9RPG2_ANGAN</name>
<feature type="compositionally biased region" description="Basic residues" evidence="1">
    <location>
        <begin position="1"/>
        <end position="10"/>
    </location>
</feature>
<reference evidence="2" key="2">
    <citation type="journal article" date="2015" name="Fish Shellfish Immunol.">
        <title>Early steps in the European eel (Anguilla anguilla)-Vibrio vulnificus interaction in the gills: Role of the RtxA13 toxin.</title>
        <authorList>
            <person name="Callol A."/>
            <person name="Pajuelo D."/>
            <person name="Ebbesson L."/>
            <person name="Teles M."/>
            <person name="MacKenzie S."/>
            <person name="Amaro C."/>
        </authorList>
    </citation>
    <scope>NUCLEOTIDE SEQUENCE</scope>
</reference>
<dbReference type="EMBL" id="GBXM01077583">
    <property type="protein sequence ID" value="JAH30994.1"/>
    <property type="molecule type" value="Transcribed_RNA"/>
</dbReference>
<dbReference type="AlphaFoldDB" id="A0A0E9RPG2"/>